<dbReference type="STRING" id="1563681.BFP71_08215"/>
<keyword evidence="1" id="KW-0805">Transcription regulation</keyword>
<dbReference type="Proteomes" id="UP000095552">
    <property type="component" value="Unassembled WGS sequence"/>
</dbReference>
<dbReference type="InterPro" id="IPR014284">
    <property type="entry name" value="RNA_pol_sigma-70_dom"/>
</dbReference>
<dbReference type="GO" id="GO:0003677">
    <property type="term" value="F:DNA binding"/>
    <property type="evidence" value="ECO:0007669"/>
    <property type="project" value="UniProtKB-KW"/>
</dbReference>
<feature type="domain" description="RNA polymerase sigma-70 region 2" evidence="5">
    <location>
        <begin position="32"/>
        <end position="98"/>
    </location>
</feature>
<organism evidence="6 7">
    <name type="scientific">Roseivirga misakiensis</name>
    <dbReference type="NCBI Taxonomy" id="1563681"/>
    <lineage>
        <taxon>Bacteria</taxon>
        <taxon>Pseudomonadati</taxon>
        <taxon>Bacteroidota</taxon>
        <taxon>Cytophagia</taxon>
        <taxon>Cytophagales</taxon>
        <taxon>Roseivirgaceae</taxon>
        <taxon>Roseivirga</taxon>
    </lineage>
</organism>
<dbReference type="InterPro" id="IPR036388">
    <property type="entry name" value="WH-like_DNA-bd_sf"/>
</dbReference>
<protein>
    <submittedName>
        <fullName evidence="6">RNA polymerase subunit sigma</fullName>
    </submittedName>
</protein>
<dbReference type="NCBIfam" id="TIGR02937">
    <property type="entry name" value="sigma70-ECF"/>
    <property type="match status" value="1"/>
</dbReference>
<keyword evidence="4" id="KW-0804">Transcription</keyword>
<comment type="caution">
    <text evidence="6">The sequence shown here is derived from an EMBL/GenBank/DDBJ whole genome shotgun (WGS) entry which is preliminary data.</text>
</comment>
<dbReference type="AlphaFoldDB" id="A0A1E5SKC2"/>
<evidence type="ECO:0000256" key="4">
    <source>
        <dbReference type="ARBA" id="ARBA00023163"/>
    </source>
</evidence>
<proteinExistence type="predicted"/>
<evidence type="ECO:0000313" key="6">
    <source>
        <dbReference type="EMBL" id="OEJ99553.1"/>
    </source>
</evidence>
<keyword evidence="7" id="KW-1185">Reference proteome</keyword>
<evidence type="ECO:0000313" key="7">
    <source>
        <dbReference type="Proteomes" id="UP000095552"/>
    </source>
</evidence>
<dbReference type="RefSeq" id="WP_069835015.1">
    <property type="nucleotide sequence ID" value="NZ_MDGQ01000005.1"/>
</dbReference>
<dbReference type="InterPro" id="IPR007627">
    <property type="entry name" value="RNA_pol_sigma70_r2"/>
</dbReference>
<dbReference type="Pfam" id="PF04542">
    <property type="entry name" value="Sigma70_r2"/>
    <property type="match status" value="1"/>
</dbReference>
<dbReference type="GO" id="GO:0006352">
    <property type="term" value="P:DNA-templated transcription initiation"/>
    <property type="evidence" value="ECO:0007669"/>
    <property type="project" value="InterPro"/>
</dbReference>
<gene>
    <name evidence="6" type="ORF">BFP71_08215</name>
</gene>
<name>A0A1E5SKC2_9BACT</name>
<dbReference type="InterPro" id="IPR039425">
    <property type="entry name" value="RNA_pol_sigma-70-like"/>
</dbReference>
<dbReference type="Gene3D" id="1.10.1740.10">
    <property type="match status" value="1"/>
</dbReference>
<dbReference type="InterPro" id="IPR013325">
    <property type="entry name" value="RNA_pol_sigma_r2"/>
</dbReference>
<evidence type="ECO:0000256" key="2">
    <source>
        <dbReference type="ARBA" id="ARBA00023082"/>
    </source>
</evidence>
<accession>A0A1E5SKC2</accession>
<evidence type="ECO:0000259" key="5">
    <source>
        <dbReference type="Pfam" id="PF04542"/>
    </source>
</evidence>
<dbReference type="SUPFAM" id="SSF88946">
    <property type="entry name" value="Sigma2 domain of RNA polymerase sigma factors"/>
    <property type="match status" value="1"/>
</dbReference>
<sequence length="292" mass="33855">MNPFVTTYSTDQDDQSLIKQAVKGNKAALEALLKKHQPYIYNIAWKMVQMPDDAKDITQEVMVKVITNLSKFRGESEFRTWLYRIVTNHFLKMKKQKREKLVNESFDAFSDRLSSIPDTEMSTLEQEEKAIEVREMNMACMSGMLLCLTREQRLVYILGAMFNADHTIGAEILDISKGNFRVRLSRAKKDLHSFMNDKCGLVNKSNPCRCHKKVTAVIENQVLDSKNLLFNREEYASFQQYIGNSPQDFSDLIEEKVLELHSQLPYNNTFNKKGFLNDFINDQRVISLLNLN</sequence>
<dbReference type="EMBL" id="MDGQ01000005">
    <property type="protein sequence ID" value="OEJ99553.1"/>
    <property type="molecule type" value="Genomic_DNA"/>
</dbReference>
<evidence type="ECO:0000256" key="1">
    <source>
        <dbReference type="ARBA" id="ARBA00023015"/>
    </source>
</evidence>
<dbReference type="PANTHER" id="PTHR43133">
    <property type="entry name" value="RNA POLYMERASE ECF-TYPE SIGMA FACTO"/>
    <property type="match status" value="1"/>
</dbReference>
<keyword evidence="3" id="KW-0238">DNA-binding</keyword>
<dbReference type="Gene3D" id="1.10.10.10">
    <property type="entry name" value="Winged helix-like DNA-binding domain superfamily/Winged helix DNA-binding domain"/>
    <property type="match status" value="1"/>
</dbReference>
<keyword evidence="2" id="KW-0731">Sigma factor</keyword>
<dbReference type="PANTHER" id="PTHR43133:SF8">
    <property type="entry name" value="RNA POLYMERASE SIGMA FACTOR HI_1459-RELATED"/>
    <property type="match status" value="1"/>
</dbReference>
<dbReference type="GO" id="GO:0016987">
    <property type="term" value="F:sigma factor activity"/>
    <property type="evidence" value="ECO:0007669"/>
    <property type="project" value="UniProtKB-KW"/>
</dbReference>
<evidence type="ECO:0000256" key="3">
    <source>
        <dbReference type="ARBA" id="ARBA00023125"/>
    </source>
</evidence>
<dbReference type="OrthoDB" id="9780326at2"/>
<reference evidence="6 7" key="1">
    <citation type="submission" date="2016-08" db="EMBL/GenBank/DDBJ databases">
        <title>Draft genome of Fabibacter sp. strain SK-8.</title>
        <authorList>
            <person name="Wong S.-K."/>
            <person name="Hamasaki K."/>
            <person name="Yoshizawa S."/>
        </authorList>
    </citation>
    <scope>NUCLEOTIDE SEQUENCE [LARGE SCALE GENOMIC DNA]</scope>
    <source>
        <strain evidence="6 7">SK-8</strain>
    </source>
</reference>